<dbReference type="Gene3D" id="3.40.50.150">
    <property type="entry name" value="Vaccinia Virus protein VP39"/>
    <property type="match status" value="1"/>
</dbReference>
<sequence length="86" mass="10054">MNFDPFYDELEDSLIKEFPILLTCGEAIDIGCGRGWLTRLLNNNFNLRVLGIDKSREHIEFCKANANSIDLKYEEKDIDELSFIYF</sequence>
<dbReference type="Proteomes" id="UP000318937">
    <property type="component" value="Unassembled WGS sequence"/>
</dbReference>
<reference evidence="2 3" key="1">
    <citation type="submission" date="2019-05" db="EMBL/GenBank/DDBJ databases">
        <title>Psychrobacillus vulpis sp. nov., a new species isolated from feces of a red fox that inhabits in The Tablas de Daimiel Natural Park, Albacete, Spain.</title>
        <authorList>
            <person name="Rodriguez M."/>
            <person name="Reina J.C."/>
            <person name="Bejar V."/>
            <person name="Llamas I."/>
        </authorList>
    </citation>
    <scope>NUCLEOTIDE SEQUENCE [LARGE SCALE GENOMIC DNA]</scope>
    <source>
        <strain evidence="2 3">NHI-2</strain>
    </source>
</reference>
<comment type="caution">
    <text evidence="2">The sequence shown here is derived from an EMBL/GenBank/DDBJ whole genome shotgun (WGS) entry which is preliminary data.</text>
</comment>
<feature type="domain" description="Methyltransferase" evidence="1">
    <location>
        <begin position="28"/>
        <end position="83"/>
    </location>
</feature>
<organism evidence="2 3">
    <name type="scientific">Psychrobacillus soli</name>
    <dbReference type="NCBI Taxonomy" id="1543965"/>
    <lineage>
        <taxon>Bacteria</taxon>
        <taxon>Bacillati</taxon>
        <taxon>Bacillota</taxon>
        <taxon>Bacilli</taxon>
        <taxon>Bacillales</taxon>
        <taxon>Bacillaceae</taxon>
        <taxon>Psychrobacillus</taxon>
    </lineage>
</organism>
<dbReference type="CDD" id="cd02440">
    <property type="entry name" value="AdoMet_MTases"/>
    <property type="match status" value="1"/>
</dbReference>
<evidence type="ECO:0000313" key="3">
    <source>
        <dbReference type="Proteomes" id="UP000318937"/>
    </source>
</evidence>
<keyword evidence="2" id="KW-0808">Transferase</keyword>
<accession>A0A544TBB1</accession>
<dbReference type="SUPFAM" id="SSF53335">
    <property type="entry name" value="S-adenosyl-L-methionine-dependent methyltransferases"/>
    <property type="match status" value="1"/>
</dbReference>
<name>A0A544TBB1_9BACI</name>
<dbReference type="InterPro" id="IPR041698">
    <property type="entry name" value="Methyltransf_25"/>
</dbReference>
<dbReference type="InterPro" id="IPR029063">
    <property type="entry name" value="SAM-dependent_MTases_sf"/>
</dbReference>
<dbReference type="Pfam" id="PF13649">
    <property type="entry name" value="Methyltransf_25"/>
    <property type="match status" value="1"/>
</dbReference>
<evidence type="ECO:0000313" key="2">
    <source>
        <dbReference type="EMBL" id="TQR14731.1"/>
    </source>
</evidence>
<dbReference type="EMBL" id="VDGG01000018">
    <property type="protein sequence ID" value="TQR14731.1"/>
    <property type="molecule type" value="Genomic_DNA"/>
</dbReference>
<keyword evidence="3" id="KW-1185">Reference proteome</keyword>
<dbReference type="GO" id="GO:0008168">
    <property type="term" value="F:methyltransferase activity"/>
    <property type="evidence" value="ECO:0007669"/>
    <property type="project" value="UniProtKB-KW"/>
</dbReference>
<keyword evidence="2" id="KW-0489">Methyltransferase</keyword>
<proteinExistence type="predicted"/>
<dbReference type="RefSeq" id="WP_142607347.1">
    <property type="nucleotide sequence ID" value="NZ_VDGG01000018.1"/>
</dbReference>
<evidence type="ECO:0000259" key="1">
    <source>
        <dbReference type="Pfam" id="PF13649"/>
    </source>
</evidence>
<gene>
    <name evidence="2" type="ORF">FG383_10440</name>
</gene>
<protein>
    <submittedName>
        <fullName evidence="2">Class I SAM-dependent methyltransferase</fullName>
    </submittedName>
</protein>
<dbReference type="GO" id="GO:0032259">
    <property type="term" value="P:methylation"/>
    <property type="evidence" value="ECO:0007669"/>
    <property type="project" value="UniProtKB-KW"/>
</dbReference>
<dbReference type="AlphaFoldDB" id="A0A544TBB1"/>